<evidence type="ECO:0000313" key="2">
    <source>
        <dbReference type="Proteomes" id="UP000198597"/>
    </source>
</evidence>
<keyword evidence="2" id="KW-1185">Reference proteome</keyword>
<accession>A0A1H0N7N3</accession>
<evidence type="ECO:0000313" key="1">
    <source>
        <dbReference type="EMBL" id="SDO88693.1"/>
    </source>
</evidence>
<dbReference type="STRING" id="94869.SAMN04488529_101725"/>
<dbReference type="AlphaFoldDB" id="A0A1H0N7N3"/>
<sequence length="335" mass="39603">MSINIKRWERIELLDINFNYIKKIIKKKFAYEIREISVKDFARNIKAYKNIDEDILLSLIEKNYYKRLSILSMKPLKSNPEFPVHEELTNSVFNSEFKRNNRIGIQCNKEVVGELDDIYKVTYYYEQERFVEIKLAKIINYSEEINNNGIHMNKNTNIYDCYNIIIDLSEKIIFMFYNDLPVNNINNGSEYTKKKKAFYELFTKATQGNILSYIISDSLRLYFLEYMEEIENKDSRKMISLVETMNLIGSKKSTRSIAHEFTHDECSINAIKELVIKHNYSISAIECKINSELVKLKSTGEINIETGIFDEEVLQSVCEEFIDGNEVYDFCKLRY</sequence>
<name>A0A1H0N7N3_9CLOT</name>
<protein>
    <submittedName>
        <fullName evidence="1">Uncharacterized protein</fullName>
    </submittedName>
</protein>
<organism evidence="1 2">
    <name type="scientific">Clostridium gasigenes</name>
    <dbReference type="NCBI Taxonomy" id="94869"/>
    <lineage>
        <taxon>Bacteria</taxon>
        <taxon>Bacillati</taxon>
        <taxon>Bacillota</taxon>
        <taxon>Clostridia</taxon>
        <taxon>Eubacteriales</taxon>
        <taxon>Clostridiaceae</taxon>
        <taxon>Clostridium</taxon>
    </lineage>
</organism>
<dbReference type="Proteomes" id="UP000198597">
    <property type="component" value="Unassembled WGS sequence"/>
</dbReference>
<dbReference type="RefSeq" id="WP_089965910.1">
    <property type="nucleotide sequence ID" value="NZ_FNJM01000001.1"/>
</dbReference>
<dbReference type="OrthoDB" id="9831194at2"/>
<reference evidence="1 2" key="1">
    <citation type="submission" date="2016-10" db="EMBL/GenBank/DDBJ databases">
        <authorList>
            <person name="de Groot N.N."/>
        </authorList>
    </citation>
    <scope>NUCLEOTIDE SEQUENCE [LARGE SCALE GENOMIC DNA]</scope>
    <source>
        <strain evidence="1 2">DSM 12272</strain>
    </source>
</reference>
<proteinExistence type="predicted"/>
<gene>
    <name evidence="1" type="ORF">SAMN04488529_101725</name>
</gene>
<dbReference type="EMBL" id="FNJM01000001">
    <property type="protein sequence ID" value="SDO88693.1"/>
    <property type="molecule type" value="Genomic_DNA"/>
</dbReference>